<evidence type="ECO:0000313" key="3">
    <source>
        <dbReference type="Proteomes" id="UP000250321"/>
    </source>
</evidence>
<evidence type="ECO:0000256" key="1">
    <source>
        <dbReference type="SAM" id="MobiDB-lite"/>
    </source>
</evidence>
<dbReference type="Proteomes" id="UP000250321">
    <property type="component" value="Unassembled WGS sequence"/>
</dbReference>
<comment type="caution">
    <text evidence="2">The sequence shown here is derived from an EMBL/GenBank/DDBJ whole genome shotgun (WGS) entry which is preliminary data.</text>
</comment>
<proteinExistence type="predicted"/>
<feature type="region of interest" description="Disordered" evidence="1">
    <location>
        <begin position="1"/>
        <end position="21"/>
    </location>
</feature>
<keyword evidence="3" id="KW-1185">Reference proteome</keyword>
<organism evidence="2 3">
    <name type="scientific">Prunus yedoensis var. nudiflora</name>
    <dbReference type="NCBI Taxonomy" id="2094558"/>
    <lineage>
        <taxon>Eukaryota</taxon>
        <taxon>Viridiplantae</taxon>
        <taxon>Streptophyta</taxon>
        <taxon>Embryophyta</taxon>
        <taxon>Tracheophyta</taxon>
        <taxon>Spermatophyta</taxon>
        <taxon>Magnoliopsida</taxon>
        <taxon>eudicotyledons</taxon>
        <taxon>Gunneridae</taxon>
        <taxon>Pentapetalae</taxon>
        <taxon>rosids</taxon>
        <taxon>fabids</taxon>
        <taxon>Rosales</taxon>
        <taxon>Rosaceae</taxon>
        <taxon>Amygdaloideae</taxon>
        <taxon>Amygdaleae</taxon>
        <taxon>Prunus</taxon>
    </lineage>
</organism>
<reference evidence="2 3" key="1">
    <citation type="submission" date="2018-02" db="EMBL/GenBank/DDBJ databases">
        <title>Draft genome of wild Prunus yedoensis var. nudiflora.</title>
        <authorList>
            <person name="Baek S."/>
            <person name="Kim J.-H."/>
            <person name="Choi K."/>
            <person name="Kim G.-B."/>
            <person name="Cho A."/>
            <person name="Jang H."/>
            <person name="Shin C.-H."/>
            <person name="Yu H.-J."/>
            <person name="Mun J.-H."/>
        </authorList>
    </citation>
    <scope>NUCLEOTIDE SEQUENCE [LARGE SCALE GENOMIC DNA]</scope>
    <source>
        <strain evidence="3">cv. Jeju island</strain>
        <tissue evidence="2">Leaf</tissue>
    </source>
</reference>
<dbReference type="EMBL" id="PJQY01000380">
    <property type="protein sequence ID" value="PQQ11838.1"/>
    <property type="molecule type" value="Genomic_DNA"/>
</dbReference>
<protein>
    <submittedName>
        <fullName evidence="2">Uncharacterized protein</fullName>
    </submittedName>
</protein>
<evidence type="ECO:0000313" key="2">
    <source>
        <dbReference type="EMBL" id="PQQ11838.1"/>
    </source>
</evidence>
<dbReference type="AlphaFoldDB" id="A0A314Z3T7"/>
<sequence length="67" mass="7353">MPSKTEAQLGSHTQDKKKNIPLFQTKEAGSLSWATIITNPNLVELVDLVDLVDGGTAYGNWSKPKNR</sequence>
<accession>A0A314Z3T7</accession>
<name>A0A314Z3T7_PRUYE</name>
<feature type="compositionally biased region" description="Polar residues" evidence="1">
    <location>
        <begin position="1"/>
        <end position="12"/>
    </location>
</feature>
<gene>
    <name evidence="2" type="ORF">Pyn_08257</name>
</gene>